<dbReference type="Proteomes" id="UP000034680">
    <property type="component" value="Unassembled WGS sequence"/>
</dbReference>
<sequence length="152" mass="16749">MQVCNSFKLRLARVQSVVKNVVNRRLRKEKKRRSIQISEPFGFRHVTTNIKGLSEDELQVLREKAIASRFSTIDAQLAQQQQQSDLHQKPARTNKTRAGYRGLTSSPLSASRPSITQSLAAEDSASQLSHTTASSTSGGSEHGCDVGKESLI</sequence>
<name>A0A0G2F6R5_9PEZI</name>
<proteinExistence type="predicted"/>
<evidence type="ECO:0000313" key="3">
    <source>
        <dbReference type="Proteomes" id="UP000034680"/>
    </source>
</evidence>
<dbReference type="AlphaFoldDB" id="A0A0G2F6R5"/>
<reference evidence="2 3" key="1">
    <citation type="submission" date="2015-05" db="EMBL/GenBank/DDBJ databases">
        <title>Distinctive expansion of gene families associated with plant cell wall degradation and secondary metabolism in the genomes of grapevine trunk pathogens.</title>
        <authorList>
            <person name="Lawrence D.P."/>
            <person name="Travadon R."/>
            <person name="Rolshausen P.E."/>
            <person name="Baumgartner K."/>
        </authorList>
    </citation>
    <scope>NUCLEOTIDE SEQUENCE [LARGE SCALE GENOMIC DNA]</scope>
    <source>
        <strain evidence="2">DA912</strain>
    </source>
</reference>
<evidence type="ECO:0000256" key="1">
    <source>
        <dbReference type="SAM" id="MobiDB-lite"/>
    </source>
</evidence>
<accession>A0A0G2F6R5</accession>
<evidence type="ECO:0000313" key="2">
    <source>
        <dbReference type="EMBL" id="KKY29894.1"/>
    </source>
</evidence>
<organism evidence="2 3">
    <name type="scientific">Diaporthe ampelina</name>
    <dbReference type="NCBI Taxonomy" id="1214573"/>
    <lineage>
        <taxon>Eukaryota</taxon>
        <taxon>Fungi</taxon>
        <taxon>Dikarya</taxon>
        <taxon>Ascomycota</taxon>
        <taxon>Pezizomycotina</taxon>
        <taxon>Sordariomycetes</taxon>
        <taxon>Sordariomycetidae</taxon>
        <taxon>Diaporthales</taxon>
        <taxon>Diaporthaceae</taxon>
        <taxon>Diaporthe</taxon>
    </lineage>
</organism>
<reference evidence="2 3" key="2">
    <citation type="submission" date="2015-05" db="EMBL/GenBank/DDBJ databases">
        <authorList>
            <person name="Morales-Cruz A."/>
            <person name="Amrine K.C."/>
            <person name="Cantu D."/>
        </authorList>
    </citation>
    <scope>NUCLEOTIDE SEQUENCE [LARGE SCALE GENOMIC DNA]</scope>
    <source>
        <strain evidence="2">DA912</strain>
    </source>
</reference>
<feature type="compositionally biased region" description="Basic and acidic residues" evidence="1">
    <location>
        <begin position="142"/>
        <end position="152"/>
    </location>
</feature>
<dbReference type="OrthoDB" id="5226159at2759"/>
<comment type="caution">
    <text evidence="2">The sequence shown here is derived from an EMBL/GenBank/DDBJ whole genome shotgun (WGS) entry which is preliminary data.</text>
</comment>
<gene>
    <name evidence="2" type="ORF">UCDDA912_g10172</name>
</gene>
<feature type="compositionally biased region" description="Low complexity" evidence="1">
    <location>
        <begin position="129"/>
        <end position="139"/>
    </location>
</feature>
<protein>
    <submittedName>
        <fullName evidence="2">Uncharacterized protein</fullName>
    </submittedName>
</protein>
<feature type="compositionally biased region" description="Polar residues" evidence="1">
    <location>
        <begin position="103"/>
        <end position="128"/>
    </location>
</feature>
<dbReference type="EMBL" id="LCUC01000580">
    <property type="protein sequence ID" value="KKY29894.1"/>
    <property type="molecule type" value="Genomic_DNA"/>
</dbReference>
<keyword evidence="3" id="KW-1185">Reference proteome</keyword>
<feature type="region of interest" description="Disordered" evidence="1">
    <location>
        <begin position="77"/>
        <end position="152"/>
    </location>
</feature>